<evidence type="ECO:0000313" key="9">
    <source>
        <dbReference type="Proteomes" id="UP000183471"/>
    </source>
</evidence>
<feature type="domain" description="Thioredoxin-like fold" evidence="7">
    <location>
        <begin position="18"/>
        <end position="175"/>
    </location>
</feature>
<dbReference type="InterPro" id="IPR023171">
    <property type="entry name" value="Na/H_antiporter_dom_sf"/>
</dbReference>
<feature type="transmembrane region" description="Helical" evidence="6">
    <location>
        <begin position="582"/>
        <end position="605"/>
    </location>
</feature>
<keyword evidence="9" id="KW-1185">Reference proteome</keyword>
<dbReference type="Gene3D" id="1.20.1530.10">
    <property type="entry name" value="Na+/H+ antiporter like domain"/>
    <property type="match status" value="1"/>
</dbReference>
<keyword evidence="3 6" id="KW-0812">Transmembrane</keyword>
<feature type="transmembrane region" description="Helical" evidence="6">
    <location>
        <begin position="394"/>
        <end position="422"/>
    </location>
</feature>
<reference evidence="8 9" key="1">
    <citation type="submission" date="2016-10" db="EMBL/GenBank/DDBJ databases">
        <authorList>
            <person name="Varghese N."/>
            <person name="Submissions S."/>
        </authorList>
    </citation>
    <scope>NUCLEOTIDE SEQUENCE [LARGE SCALE GENOMIC DNA]</scope>
    <source>
        <strain evidence="8 9">Nl1</strain>
    </source>
</reference>
<proteinExistence type="inferred from homology"/>
<dbReference type="NCBIfam" id="TIGR00773">
    <property type="entry name" value="NhaA"/>
    <property type="match status" value="1"/>
</dbReference>
<evidence type="ECO:0000256" key="1">
    <source>
        <dbReference type="ARBA" id="ARBA00004429"/>
    </source>
</evidence>
<feature type="transmembrane region" description="Helical" evidence="6">
    <location>
        <begin position="513"/>
        <end position="542"/>
    </location>
</feature>
<protein>
    <recommendedName>
        <fullName evidence="6">Na(+)/H(+) antiporter NhaA</fullName>
    </recommendedName>
    <alternativeName>
        <fullName evidence="6">Sodium/proton antiporter NhaA</fullName>
    </alternativeName>
</protein>
<keyword evidence="6" id="KW-0813">Transport</keyword>
<comment type="caution">
    <text evidence="8">The sequence shown here is derived from an EMBL/GenBank/DDBJ whole genome shotgun (WGS) entry which is preliminary data.</text>
</comment>
<keyword evidence="6" id="KW-0739">Sodium transport</keyword>
<keyword evidence="6" id="KW-0406">Ion transport</keyword>
<feature type="transmembrane region" description="Helical" evidence="6">
    <location>
        <begin position="339"/>
        <end position="360"/>
    </location>
</feature>
<dbReference type="PANTHER" id="PTHR30341">
    <property type="entry name" value="SODIUM ION/PROTON ANTIPORTER NHAA-RELATED"/>
    <property type="match status" value="1"/>
</dbReference>
<accession>A0ABY0TG57</accession>
<dbReference type="Pfam" id="PF06965">
    <property type="entry name" value="Na_H_antiport_1"/>
    <property type="match status" value="1"/>
</dbReference>
<comment type="function">
    <text evidence="6">Na(+)/H(+) antiporter that extrudes sodium in exchange for external protons.</text>
</comment>
<feature type="transmembrane region" description="Helical" evidence="6">
    <location>
        <begin position="305"/>
        <end position="327"/>
    </location>
</feature>
<dbReference type="InterPro" id="IPR036249">
    <property type="entry name" value="Thioredoxin-like_sf"/>
</dbReference>
<evidence type="ECO:0000256" key="3">
    <source>
        <dbReference type="ARBA" id="ARBA00022692"/>
    </source>
</evidence>
<keyword evidence="2 6" id="KW-1003">Cell membrane</keyword>
<evidence type="ECO:0000313" key="8">
    <source>
        <dbReference type="EMBL" id="SDQ77936.1"/>
    </source>
</evidence>
<evidence type="ECO:0000256" key="6">
    <source>
        <dbReference type="HAMAP-Rule" id="MF_01844"/>
    </source>
</evidence>
<dbReference type="InterPro" id="IPR004670">
    <property type="entry name" value="NhaA"/>
</dbReference>
<dbReference type="Pfam" id="PF13462">
    <property type="entry name" value="Thioredoxin_4"/>
    <property type="match status" value="1"/>
</dbReference>
<dbReference type="PANTHER" id="PTHR30341:SF0">
    <property type="entry name" value="NA(+)_H(+) ANTIPORTER NHAA"/>
    <property type="match status" value="1"/>
</dbReference>
<evidence type="ECO:0000256" key="5">
    <source>
        <dbReference type="ARBA" id="ARBA00023136"/>
    </source>
</evidence>
<feature type="transmembrane region" description="Helical" evidence="6">
    <location>
        <begin position="554"/>
        <end position="576"/>
    </location>
</feature>
<evidence type="ECO:0000259" key="7">
    <source>
        <dbReference type="Pfam" id="PF13462"/>
    </source>
</evidence>
<gene>
    <name evidence="6" type="primary">nhaA</name>
    <name evidence="8" type="ORF">SAMN05216402_2254</name>
</gene>
<dbReference type="SUPFAM" id="SSF52833">
    <property type="entry name" value="Thioredoxin-like"/>
    <property type="match status" value="1"/>
</dbReference>
<dbReference type="Proteomes" id="UP000183471">
    <property type="component" value="Unassembled WGS sequence"/>
</dbReference>
<dbReference type="EMBL" id="FNKY01000001">
    <property type="protein sequence ID" value="SDQ77936.1"/>
    <property type="molecule type" value="Genomic_DNA"/>
</dbReference>
<organism evidence="8 9">
    <name type="scientific">Nitrosospira multiformis</name>
    <dbReference type="NCBI Taxonomy" id="1231"/>
    <lineage>
        <taxon>Bacteria</taxon>
        <taxon>Pseudomonadati</taxon>
        <taxon>Pseudomonadota</taxon>
        <taxon>Betaproteobacteria</taxon>
        <taxon>Nitrosomonadales</taxon>
        <taxon>Nitrosomonadaceae</taxon>
        <taxon>Nitrosospira</taxon>
    </lineage>
</organism>
<comment type="caution">
    <text evidence="6">Lacks conserved residue(s) required for the propagation of feature annotation.</text>
</comment>
<evidence type="ECO:0000256" key="4">
    <source>
        <dbReference type="ARBA" id="ARBA00022989"/>
    </source>
</evidence>
<comment type="catalytic activity">
    <reaction evidence="6">
        <text>Na(+)(in) + 2 H(+)(out) = Na(+)(out) + 2 H(+)(in)</text>
        <dbReference type="Rhea" id="RHEA:29251"/>
        <dbReference type="ChEBI" id="CHEBI:15378"/>
        <dbReference type="ChEBI" id="CHEBI:29101"/>
    </reaction>
</comment>
<dbReference type="RefSeq" id="WP_074632495.1">
    <property type="nucleotide sequence ID" value="NZ_FNKY01000001.1"/>
</dbReference>
<keyword evidence="6" id="KW-0915">Sodium</keyword>
<evidence type="ECO:0000256" key="2">
    <source>
        <dbReference type="ARBA" id="ARBA00022475"/>
    </source>
</evidence>
<keyword evidence="5 6" id="KW-0472">Membrane</keyword>
<feature type="transmembrane region" description="Helical" evidence="6">
    <location>
        <begin position="366"/>
        <end position="382"/>
    </location>
</feature>
<comment type="subcellular location">
    <subcellularLocation>
        <location evidence="1">Cell inner membrane</location>
        <topology evidence="1">Multi-pass membrane protein</topology>
    </subcellularLocation>
    <subcellularLocation>
        <location evidence="6">Cell membrane</location>
        <topology evidence="6">Multi-pass membrane protein</topology>
    </subcellularLocation>
</comment>
<feature type="transmembrane region" description="Helical" evidence="6">
    <location>
        <begin position="281"/>
        <end position="299"/>
    </location>
</feature>
<dbReference type="Gene3D" id="3.40.30.10">
    <property type="entry name" value="Glutaredoxin"/>
    <property type="match status" value="1"/>
</dbReference>
<comment type="similarity">
    <text evidence="6">Belongs to the NhaA Na(+)/H(+) (TC 2.A.33) antiporter family.</text>
</comment>
<name>A0ABY0TG57_9PROT</name>
<dbReference type="InterPro" id="IPR012336">
    <property type="entry name" value="Thioredoxin-like_fold"/>
</dbReference>
<keyword evidence="6" id="KW-0050">Antiport</keyword>
<keyword evidence="4 6" id="KW-1133">Transmembrane helix</keyword>
<sequence>MTPETPANRLDRPVDETYDHILGPPDAEITLVEYGSYADPSSRAAHERVAEMRNRFGNRLRYVFRHRPLPGSDIARRAAELVESYSDPTRFWHVHVALMTHAATLTADDLHTIAADQILEEKNAPRNEEGTLGAKARVDADVESAEASGVIVTPTFFINGRRYDGPWDANSLSEAMLGSLGHVVHAAALDFAKWAPSTGILLLLTTAIAIALSNSTFGPDFNEFWDQPFGIIFGDAAFDLSLRHWINDGLLVIFFLVVGLEIKREFTVGHLASRQSAMLPVAAAVGGMVMPALAYLLLVPEGPEGAWSLGWGVPMATDTAFAVALIAMMGRRVPIELRVFLTAAAIVDDIGAIIVVAIFYTDELRSNYLAGAAAITGLLALVNRSGIYRTSPYVFLGIGLWTCVHSSGIHATLAGIILALFIPTRPPPNLRALMLQADAILTAETKRGKEVMRYGPSEPSLEALDAIHERLESPAERMLRHVAPRSSYVVLPLFALVNAGVAVETGALGGQTALMFGTAVALVVGKPLGFVAAAALAVRLGIATKPAAYSWRQLAGAGALAGIGFTMSLFIASQAFELESDFAAVKIAIFAGSIISAIIGTAILWNARSDSN</sequence>
<dbReference type="HAMAP" id="MF_01844">
    <property type="entry name" value="NhaA"/>
    <property type="match status" value="1"/>
</dbReference>